<dbReference type="Gene3D" id="1.10.10.10">
    <property type="entry name" value="Winged helix-like DNA-binding domain superfamily/Winged helix DNA-binding domain"/>
    <property type="match status" value="1"/>
</dbReference>
<dbReference type="PANTHER" id="PTHR43537">
    <property type="entry name" value="TRANSCRIPTIONAL REGULATOR, GNTR FAMILY"/>
    <property type="match status" value="1"/>
</dbReference>
<dbReference type="Pfam" id="PF07729">
    <property type="entry name" value="FCD"/>
    <property type="match status" value="1"/>
</dbReference>
<dbReference type="EMBL" id="JACHWR010000002">
    <property type="protein sequence ID" value="MBB3043819.1"/>
    <property type="molecule type" value="Genomic_DNA"/>
</dbReference>
<dbReference type="InterPro" id="IPR008920">
    <property type="entry name" value="TF_FadR/GntR_C"/>
</dbReference>
<dbReference type="AlphaFoldDB" id="A0A7W4Z1W0"/>
<keyword evidence="2 5" id="KW-0238">DNA-binding</keyword>
<feature type="domain" description="HTH gntR-type" evidence="4">
    <location>
        <begin position="1"/>
        <end position="41"/>
    </location>
</feature>
<dbReference type="Gene3D" id="1.20.120.530">
    <property type="entry name" value="GntR ligand-binding domain-like"/>
    <property type="match status" value="1"/>
</dbReference>
<dbReference type="SUPFAM" id="SSF46785">
    <property type="entry name" value="Winged helix' DNA-binding domain"/>
    <property type="match status" value="1"/>
</dbReference>
<accession>A0A7W4Z1W0</accession>
<proteinExistence type="predicted"/>
<comment type="caution">
    <text evidence="5">The sequence shown here is derived from an EMBL/GenBank/DDBJ whole genome shotgun (WGS) entry which is preliminary data.</text>
</comment>
<keyword evidence="6" id="KW-1185">Reference proteome</keyword>
<keyword evidence="1" id="KW-0805">Transcription regulation</keyword>
<dbReference type="GO" id="GO:0003677">
    <property type="term" value="F:DNA binding"/>
    <property type="evidence" value="ECO:0007669"/>
    <property type="project" value="UniProtKB-KW"/>
</dbReference>
<evidence type="ECO:0000256" key="1">
    <source>
        <dbReference type="ARBA" id="ARBA00023015"/>
    </source>
</evidence>
<dbReference type="GO" id="GO:0003700">
    <property type="term" value="F:DNA-binding transcription factor activity"/>
    <property type="evidence" value="ECO:0007669"/>
    <property type="project" value="InterPro"/>
</dbReference>
<organism evidence="5 6">
    <name type="scientific">Nocardioides soli</name>
    <dbReference type="NCBI Taxonomy" id="1036020"/>
    <lineage>
        <taxon>Bacteria</taxon>
        <taxon>Bacillati</taxon>
        <taxon>Actinomycetota</taxon>
        <taxon>Actinomycetes</taxon>
        <taxon>Propionibacteriales</taxon>
        <taxon>Nocardioidaceae</taxon>
        <taxon>Nocardioides</taxon>
    </lineage>
</organism>
<evidence type="ECO:0000256" key="2">
    <source>
        <dbReference type="ARBA" id="ARBA00023125"/>
    </source>
</evidence>
<keyword evidence="3" id="KW-0804">Transcription</keyword>
<dbReference type="InterPro" id="IPR036390">
    <property type="entry name" value="WH_DNA-bd_sf"/>
</dbReference>
<dbReference type="Proteomes" id="UP000589626">
    <property type="component" value="Unassembled WGS sequence"/>
</dbReference>
<name>A0A7W4Z1W0_9ACTN</name>
<evidence type="ECO:0000313" key="6">
    <source>
        <dbReference type="Proteomes" id="UP000589626"/>
    </source>
</evidence>
<dbReference type="InterPro" id="IPR000524">
    <property type="entry name" value="Tscrpt_reg_HTH_GntR"/>
</dbReference>
<dbReference type="InterPro" id="IPR011711">
    <property type="entry name" value="GntR_C"/>
</dbReference>
<evidence type="ECO:0000313" key="5">
    <source>
        <dbReference type="EMBL" id="MBB3043819.1"/>
    </source>
</evidence>
<protein>
    <submittedName>
        <fullName evidence="5">DNA-binding GntR family transcriptional regulator</fullName>
    </submittedName>
</protein>
<dbReference type="PROSITE" id="PS50949">
    <property type="entry name" value="HTH_GNTR"/>
    <property type="match status" value="1"/>
</dbReference>
<reference evidence="5 6" key="1">
    <citation type="submission" date="2020-08" db="EMBL/GenBank/DDBJ databases">
        <title>Sequencing the genomes of 1000 actinobacteria strains.</title>
        <authorList>
            <person name="Klenk H.-P."/>
        </authorList>
    </citation>
    <scope>NUCLEOTIDE SEQUENCE [LARGE SCALE GENOMIC DNA]</scope>
    <source>
        <strain evidence="5 6">DSM 105498</strain>
    </source>
</reference>
<dbReference type="SUPFAM" id="SSF48008">
    <property type="entry name" value="GntR ligand-binding domain-like"/>
    <property type="match status" value="1"/>
</dbReference>
<dbReference type="PANTHER" id="PTHR43537:SF24">
    <property type="entry name" value="GLUCONATE OPERON TRANSCRIPTIONAL REPRESSOR"/>
    <property type="match status" value="1"/>
</dbReference>
<dbReference type="Pfam" id="PF00392">
    <property type="entry name" value="GntR"/>
    <property type="match status" value="1"/>
</dbReference>
<evidence type="ECO:0000256" key="3">
    <source>
        <dbReference type="ARBA" id="ARBA00023163"/>
    </source>
</evidence>
<gene>
    <name evidence="5" type="ORF">FHU40_003637</name>
</gene>
<dbReference type="InterPro" id="IPR036388">
    <property type="entry name" value="WH-like_DNA-bd_sf"/>
</dbReference>
<sequence>MVELSNQLGVSRTPVREALLQLASNGMVRFERSRGVRILQLSTKDIEEIYTLRLLLEAPAAYLAATHMSDEQKETFTAAFDGMRAACEAGNEKLFQKHDFTFHETILRAADNSRVVDAVAKVRSQMHSLGLSTTKTRTLADILAVHERIYAAVLDADGAGAARAAQDHLLGTLRMLIQQSTGDGADYQAPVVPVFPD</sequence>
<dbReference type="SMART" id="SM00895">
    <property type="entry name" value="FCD"/>
    <property type="match status" value="1"/>
</dbReference>
<evidence type="ECO:0000259" key="4">
    <source>
        <dbReference type="PROSITE" id="PS50949"/>
    </source>
</evidence>